<dbReference type="SMART" id="SM01120">
    <property type="entry name" value="Dak2"/>
    <property type="match status" value="1"/>
</dbReference>
<reference evidence="3" key="1">
    <citation type="journal article" date="2019" name="Int. J. Syst. Evol. Microbiol.">
        <title>The Global Catalogue of Microorganisms (GCM) 10K type strain sequencing project: providing services to taxonomists for standard genome sequencing and annotation.</title>
        <authorList>
            <consortium name="The Broad Institute Genomics Platform"/>
            <consortium name="The Broad Institute Genome Sequencing Center for Infectious Disease"/>
            <person name="Wu L."/>
            <person name="Ma J."/>
        </authorList>
    </citation>
    <scope>NUCLEOTIDE SEQUENCE [LARGE SCALE GENOMIC DNA]</scope>
    <source>
        <strain evidence="3">CGMCC 1.18578</strain>
    </source>
</reference>
<dbReference type="InterPro" id="IPR036117">
    <property type="entry name" value="DhaL_dom_sf"/>
</dbReference>
<name>A0ABW0R591_9BACL</name>
<gene>
    <name evidence="2" type="ORF">ACFPQ4_23310</name>
</gene>
<proteinExistence type="predicted"/>
<dbReference type="SMART" id="SM01121">
    <property type="entry name" value="Dak1_2"/>
    <property type="match status" value="1"/>
</dbReference>
<dbReference type="InterPro" id="IPR004007">
    <property type="entry name" value="DhaL_dom"/>
</dbReference>
<dbReference type="InterPro" id="IPR019986">
    <property type="entry name" value="YloV-like"/>
</dbReference>
<dbReference type="EMBL" id="JBHSNC010000057">
    <property type="protein sequence ID" value="MFC5532355.1"/>
    <property type="molecule type" value="Genomic_DNA"/>
</dbReference>
<dbReference type="Proteomes" id="UP001596108">
    <property type="component" value="Unassembled WGS sequence"/>
</dbReference>
<dbReference type="Gene3D" id="1.25.40.340">
    <property type="match status" value="1"/>
</dbReference>
<dbReference type="Pfam" id="PF02734">
    <property type="entry name" value="Dak2"/>
    <property type="match status" value="1"/>
</dbReference>
<sequence>MSKRYLNGTEWAAMVVAGAEKLSQGAERVNALNVFPVPDGDTGTNMNLTMSAGVAELTNKPSEEVGKAAEVLSKGLLMGARGNSGVILSQLFRGFSRAVAGGRDLNVPLFANALQQGVDTAYKAVVKPVEGTILTVAREAARHGLLASRRTSDIVEWMGEVHAKSLETLARTQEMLPILKQVGVVDSGGQGLVYIYEGFLEYLRSGATSSSAYEPISAPAANPVSTVTPLQVARAATSVAANASAQAKITTESIAFPYDMEFFIQRFSISTPFPERAFRQTLERDGDSIILIEDDHIVKVHVHSRRPGDVLNAALTYGEITHIHILNMQEQHRDLLQPKAEEPTYNPPVSTSSKSSGPVAAVVKSSATAPVVDYSLPGVVNLPSVTASPESDPNPDAHEMAAYGVVVVSVGEGNAELFRSLGVDIVLSGGQSMNPSTEDLLGAITSLTAHHVYVLTNNPNIIMAAKQAAELADRPVTVLPTRTIPQGLAAMLAFQENDAETANTTRMTKASERVVTGQVTQAVRDTVMDGIEIKDGHYIGIKDKTIVVSAASMEDACRKLASDMLTSDSDMITVLTGDGADQEATDRLSDWLTQQYPDVEVEVHEGGQPLYPYLFAVER</sequence>
<dbReference type="InterPro" id="IPR048394">
    <property type="entry name" value="FakA-like_M"/>
</dbReference>
<dbReference type="InterPro" id="IPR050270">
    <property type="entry name" value="DegV_domain_contain"/>
</dbReference>
<dbReference type="Pfam" id="PF13684">
    <property type="entry name" value="FakA-like_C"/>
    <property type="match status" value="1"/>
</dbReference>
<evidence type="ECO:0000313" key="3">
    <source>
        <dbReference type="Proteomes" id="UP001596108"/>
    </source>
</evidence>
<dbReference type="PROSITE" id="PS51480">
    <property type="entry name" value="DHAL"/>
    <property type="match status" value="1"/>
</dbReference>
<accession>A0ABW0R591</accession>
<dbReference type="NCBIfam" id="TIGR03599">
    <property type="entry name" value="YloV"/>
    <property type="match status" value="1"/>
</dbReference>
<dbReference type="PANTHER" id="PTHR33434:SF4">
    <property type="entry name" value="PHOSPHATASE PROTEIN"/>
    <property type="match status" value="1"/>
</dbReference>
<feature type="domain" description="DhaL" evidence="1">
    <location>
        <begin position="9"/>
        <end position="201"/>
    </location>
</feature>
<dbReference type="PANTHER" id="PTHR33434">
    <property type="entry name" value="DEGV DOMAIN-CONTAINING PROTEIN DR_1986-RELATED"/>
    <property type="match status" value="1"/>
</dbReference>
<comment type="caution">
    <text evidence="2">The sequence shown here is derived from an EMBL/GenBank/DDBJ whole genome shotgun (WGS) entry which is preliminary data.</text>
</comment>
<evidence type="ECO:0000259" key="1">
    <source>
        <dbReference type="PROSITE" id="PS51480"/>
    </source>
</evidence>
<organism evidence="2 3">
    <name type="scientific">Cohnella yongneupensis</name>
    <dbReference type="NCBI Taxonomy" id="425006"/>
    <lineage>
        <taxon>Bacteria</taxon>
        <taxon>Bacillati</taxon>
        <taxon>Bacillota</taxon>
        <taxon>Bacilli</taxon>
        <taxon>Bacillales</taxon>
        <taxon>Paenibacillaceae</taxon>
        <taxon>Cohnella</taxon>
    </lineage>
</organism>
<keyword evidence="3" id="KW-1185">Reference proteome</keyword>
<dbReference type="SUPFAM" id="SSF101473">
    <property type="entry name" value="DhaL-like"/>
    <property type="match status" value="1"/>
</dbReference>
<dbReference type="Pfam" id="PF21645">
    <property type="entry name" value="FakA-like_M"/>
    <property type="match status" value="1"/>
</dbReference>
<dbReference type="InterPro" id="IPR033470">
    <property type="entry name" value="FakA-like_C"/>
</dbReference>
<dbReference type="RefSeq" id="WP_378114316.1">
    <property type="nucleotide sequence ID" value="NZ_JBHSNC010000057.1"/>
</dbReference>
<protein>
    <submittedName>
        <fullName evidence="2">DAK2 domain-containing protein</fullName>
    </submittedName>
</protein>
<evidence type="ECO:0000313" key="2">
    <source>
        <dbReference type="EMBL" id="MFC5532355.1"/>
    </source>
</evidence>